<dbReference type="InterPro" id="IPR027417">
    <property type="entry name" value="P-loop_NTPase"/>
</dbReference>
<dbReference type="InterPro" id="IPR019821">
    <property type="entry name" value="Kinesin_motor_CS"/>
</dbReference>
<organism evidence="10 11">
    <name type="scientific">Kwoniella shivajii</name>
    <dbReference type="NCBI Taxonomy" id="564305"/>
    <lineage>
        <taxon>Eukaryota</taxon>
        <taxon>Fungi</taxon>
        <taxon>Dikarya</taxon>
        <taxon>Basidiomycota</taxon>
        <taxon>Agaricomycotina</taxon>
        <taxon>Tremellomycetes</taxon>
        <taxon>Tremellales</taxon>
        <taxon>Cryptococcaceae</taxon>
        <taxon>Kwoniella</taxon>
    </lineage>
</organism>
<feature type="coiled-coil region" evidence="7">
    <location>
        <begin position="1179"/>
        <end position="1258"/>
    </location>
</feature>
<gene>
    <name evidence="10" type="ORF">IL334_003233</name>
</gene>
<feature type="compositionally biased region" description="Basic and acidic residues" evidence="8">
    <location>
        <begin position="861"/>
        <end position="873"/>
    </location>
</feature>
<evidence type="ECO:0000256" key="1">
    <source>
        <dbReference type="ARBA" id="ARBA00004496"/>
    </source>
</evidence>
<sequence length="1690" mass="188551">MSMSKRYSSSILSPPMSPTPSAISRPHSSIGQTRPRLSSDATSTLGESSEKNVRVVLRIRPSDPNDPSVPPRFRTVLVHPTSPSEVRLDVDPSALAGQAVGTSHAGGIKRHPTFTFDHVLGEQATQTELYDATSKESVDEFIKGHNVTFLAYGQTSSGKSYSMGTTGEDIDYSGAEFTPRTGLIPRTVHTIFDRAEEIRLQSGPGASWECRLSFLELYNEEIIDLLSGTGLAISIREERDGRIVWSGVREIKVKSLKEVMQLLQEGSERRKTGETTMNASSSRSHAIFSLTLVQKKRIGPTTPTSGIPRSETPTRQLRRPSSTIGLPGSGLGGPRSPTPSGGKSGPPSSFSGRATPSRPMSMQPPPPPSPSSHEFVITTSKFNMVDLAGSERLKRTAAQGDRMKEGISINSGLLALGNVISTLCDPVKAKGHVPYRDSKLTRMLQDSIGGNSLTTMIACISPIEANIGETINTIKYASRARNIKNTTKVNQVEAGWDDVEHLQSTVLKLRKQLAILEEDGKSNSTNGHSTQASEESIKQSEKLIQRLAELQREHTELYDRYLQKCSENMRLSSELRSREPVDNDVSNRFNDMVEPIILEYEKVVSALNQQLDELRGELSAINEMCGDQSRQLQGARDRQFQNEIYVSELRSRLAKLTERNTSSEAYIQDLETKLKVHSDKEDSHSDVVAELKKDIVKLRENNATLNQHTTELEARLSKSETRSSNLISQVEKQEKEAERREAAYRDLEAHIALLDTTKDNKILLEDLDQRDHRILQLERDLEEKSAFEEKERSQLLESVKLEKSLQAELRSRLASMQTSSASSIDAASSSPESVKEGSDSVTMKGTLPKATHELTPPETTHTADRSRKVDSEYEVEELKRALRELSERYSSAESQVAHLTTQLSESKIGNTETGGVITPSPTLPTMEDEEETLSEAETTLQTPRDSVSSSSPSRKRGSMPILSATKVQGESGQGFRGGRGYGDSMQMRPQSLSQELSSAQSLGTSPRASWTPIQSHSRSNSLLLSSPSPTNSIHTLKPSRSSQSLEAELKFVHRIVEERDEELKDREEYIRQLEENLREQKHIIPSLNTSAQENNYLIPIPTIPVKTPRNNESNTLPINIPLPHSPKPTVAVLDATHVDGNGYDRSGLRVSDKGQIELGGLSPKSVKRFSQLKDTLHQLENGGEKKNEAQIKIDELMKEMVDKEESQKKIIEQQFIQIADLQRTNNKLKEDLYDKHVDQTKIAELEELKKERDQLISEKAQAFPSVPSASPKSSAIGITVLDKMKEEHAQELHSLIKGHSGTISILQTEHVAALERLRSTVEFNESSHRKELQSLKHKHSTIISDLRRTHDETVKGMHAENDLIAEEMERSLTESEEERRQLKMKADQALFELSRIRDEHALQRNSDAKSIGELTKTRSGLERLKDELESSISELKSSNKELKKKLMESEFKLNRKSTIPPPQGPPPTTPLPPIPSRKTSMGNLRSGPVSPTPTNDEISTDTGDYVPRQSSSSHGHSQSDNASVALSIDKDKEQISKLINEKDQVVGEKEELLGEKEDLKKEVGKIKKKMQDFENKLMEEKIKVTNLTYDLRESTKSREKLKAHLDESKRELKQLTDTCNMHITELNARREEASRFSEEGHKNRDSLQAAQAQVDSLKRQLDKAVETKVNKRLLKILARITQLCSIMRIN</sequence>
<evidence type="ECO:0000256" key="8">
    <source>
        <dbReference type="SAM" id="MobiDB-lite"/>
    </source>
</evidence>
<feature type="compositionally biased region" description="Polar residues" evidence="8">
    <location>
        <begin position="1003"/>
        <end position="1014"/>
    </location>
</feature>
<keyword evidence="4 6" id="KW-0067">ATP-binding</keyword>
<dbReference type="PROSITE" id="PS50067">
    <property type="entry name" value="KINESIN_MOTOR_2"/>
    <property type="match status" value="1"/>
</dbReference>
<keyword evidence="2" id="KW-0963">Cytoplasm</keyword>
<protein>
    <recommendedName>
        <fullName evidence="9">Kinesin motor domain-containing protein</fullName>
    </recommendedName>
</protein>
<keyword evidence="5 7" id="KW-0175">Coiled coil</keyword>
<feature type="compositionally biased region" description="Low complexity" evidence="8">
    <location>
        <begin position="935"/>
        <end position="952"/>
    </location>
</feature>
<dbReference type="RefSeq" id="XP_062791020.1">
    <property type="nucleotide sequence ID" value="XM_062934969.1"/>
</dbReference>
<evidence type="ECO:0000256" key="4">
    <source>
        <dbReference type="ARBA" id="ARBA00022840"/>
    </source>
</evidence>
<feature type="region of interest" description="Disordered" evidence="8">
    <location>
        <begin position="1"/>
        <end position="50"/>
    </location>
</feature>
<dbReference type="InterPro" id="IPR027640">
    <property type="entry name" value="Kinesin-like_fam"/>
</dbReference>
<name>A0ABZ1CX05_9TREE</name>
<evidence type="ECO:0000256" key="5">
    <source>
        <dbReference type="ARBA" id="ARBA00023054"/>
    </source>
</evidence>
<feature type="compositionally biased region" description="Polar residues" evidence="8">
    <location>
        <begin position="889"/>
        <end position="913"/>
    </location>
</feature>
<feature type="domain" description="Kinesin motor" evidence="9">
    <location>
        <begin position="52"/>
        <end position="483"/>
    </location>
</feature>
<feature type="coiled-coil region" evidence="7">
    <location>
        <begin position="1365"/>
        <end position="1452"/>
    </location>
</feature>
<dbReference type="Pfam" id="PF00225">
    <property type="entry name" value="Kinesin"/>
    <property type="match status" value="2"/>
</dbReference>
<dbReference type="PROSITE" id="PS00411">
    <property type="entry name" value="KINESIN_MOTOR_1"/>
    <property type="match status" value="1"/>
</dbReference>
<dbReference type="GeneID" id="87955364"/>
<evidence type="ECO:0000256" key="6">
    <source>
        <dbReference type="PROSITE-ProRule" id="PRU00283"/>
    </source>
</evidence>
<feature type="compositionally biased region" description="Polar residues" evidence="8">
    <location>
        <begin position="1492"/>
        <end position="1502"/>
    </location>
</feature>
<feature type="region of interest" description="Disordered" evidence="8">
    <location>
        <begin position="292"/>
        <end position="374"/>
    </location>
</feature>
<feature type="coiled-coil region" evidence="7">
    <location>
        <begin position="597"/>
        <end position="624"/>
    </location>
</feature>
<evidence type="ECO:0000259" key="9">
    <source>
        <dbReference type="PROSITE" id="PS50067"/>
    </source>
</evidence>
<feature type="binding site" evidence="6">
    <location>
        <begin position="153"/>
        <end position="160"/>
    </location>
    <ligand>
        <name>ATP</name>
        <dbReference type="ChEBI" id="CHEBI:30616"/>
    </ligand>
</feature>
<evidence type="ECO:0000256" key="3">
    <source>
        <dbReference type="ARBA" id="ARBA00022741"/>
    </source>
</evidence>
<comment type="subcellular location">
    <subcellularLocation>
        <location evidence="1">Cytoplasm</location>
    </subcellularLocation>
</comment>
<feature type="compositionally biased region" description="Basic and acidic residues" evidence="8">
    <location>
        <begin position="712"/>
        <end position="721"/>
    </location>
</feature>
<dbReference type="SMART" id="SM00129">
    <property type="entry name" value="KISc"/>
    <property type="match status" value="1"/>
</dbReference>
<comment type="similarity">
    <text evidence="6">Belongs to the TRAFAC class myosin-kinesin ATPase superfamily. Kinesin family.</text>
</comment>
<dbReference type="Proteomes" id="UP001329825">
    <property type="component" value="Chromosome 4"/>
</dbReference>
<dbReference type="PANTHER" id="PTHR47969">
    <property type="entry name" value="CHROMOSOME-ASSOCIATED KINESIN KIF4A-RELATED"/>
    <property type="match status" value="1"/>
</dbReference>
<feature type="compositionally biased region" description="Low complexity" evidence="8">
    <location>
        <begin position="1015"/>
        <end position="1032"/>
    </location>
</feature>
<proteinExistence type="inferred from homology"/>
<feature type="compositionally biased region" description="Low complexity" evidence="8">
    <location>
        <begin position="990"/>
        <end position="1002"/>
    </location>
</feature>
<feature type="compositionally biased region" description="Gly residues" evidence="8">
    <location>
        <begin position="971"/>
        <end position="981"/>
    </location>
</feature>
<dbReference type="PRINTS" id="PR00380">
    <property type="entry name" value="KINESINHEAVY"/>
</dbReference>
<feature type="compositionally biased region" description="Low complexity" evidence="8">
    <location>
        <begin position="334"/>
        <end position="361"/>
    </location>
</feature>
<feature type="compositionally biased region" description="Low complexity" evidence="8">
    <location>
        <begin position="1509"/>
        <end position="1519"/>
    </location>
</feature>
<keyword evidence="3 6" id="KW-0547">Nucleotide-binding</keyword>
<dbReference type="InterPro" id="IPR001752">
    <property type="entry name" value="Kinesin_motor_dom"/>
</dbReference>
<evidence type="ECO:0000313" key="11">
    <source>
        <dbReference type="Proteomes" id="UP001329825"/>
    </source>
</evidence>
<reference evidence="10 11" key="1">
    <citation type="submission" date="2024-01" db="EMBL/GenBank/DDBJ databases">
        <title>Comparative genomics of Cryptococcus and Kwoniella reveals pathogenesis evolution and contrasting modes of karyotype evolution via chromosome fusion or intercentromeric recombination.</title>
        <authorList>
            <person name="Coelho M.A."/>
            <person name="David-Palma M."/>
            <person name="Shea T."/>
            <person name="Bowers K."/>
            <person name="McGinley-Smith S."/>
            <person name="Mohammad A.W."/>
            <person name="Gnirke A."/>
            <person name="Yurkov A.M."/>
            <person name="Nowrousian M."/>
            <person name="Sun S."/>
            <person name="Cuomo C.A."/>
            <person name="Heitman J."/>
        </authorList>
    </citation>
    <scope>NUCLEOTIDE SEQUENCE [LARGE SCALE GENOMIC DNA]</scope>
    <source>
        <strain evidence="10">CBS 11374</strain>
    </source>
</reference>
<dbReference type="InterPro" id="IPR036961">
    <property type="entry name" value="Kinesin_motor_dom_sf"/>
</dbReference>
<evidence type="ECO:0000313" key="10">
    <source>
        <dbReference type="EMBL" id="WRT66280.1"/>
    </source>
</evidence>
<feature type="region of interest" description="Disordered" evidence="8">
    <location>
        <begin position="1454"/>
        <end position="1524"/>
    </location>
</feature>
<feature type="compositionally biased region" description="Polar residues" evidence="8">
    <location>
        <begin position="522"/>
        <end position="534"/>
    </location>
</feature>
<feature type="coiled-coil region" evidence="7">
    <location>
        <begin position="1056"/>
        <end position="1083"/>
    </location>
</feature>
<feature type="compositionally biased region" description="Polar residues" evidence="8">
    <location>
        <begin position="19"/>
        <end position="47"/>
    </location>
</feature>
<feature type="region of interest" description="Disordered" evidence="8">
    <location>
        <begin position="815"/>
        <end position="873"/>
    </location>
</feature>
<dbReference type="PANTHER" id="PTHR47969:SF15">
    <property type="entry name" value="CHROMOSOME-ASSOCIATED KINESIN KIF4A-RELATED"/>
    <property type="match status" value="1"/>
</dbReference>
<feature type="compositionally biased region" description="Polar residues" evidence="8">
    <location>
        <begin position="301"/>
        <end position="315"/>
    </location>
</feature>
<feature type="region of interest" description="Disordered" evidence="8">
    <location>
        <begin position="518"/>
        <end position="538"/>
    </location>
</feature>
<evidence type="ECO:0000256" key="2">
    <source>
        <dbReference type="ARBA" id="ARBA00022490"/>
    </source>
</evidence>
<keyword evidence="11" id="KW-1185">Reference proteome</keyword>
<dbReference type="Gene3D" id="3.40.850.10">
    <property type="entry name" value="Kinesin motor domain"/>
    <property type="match status" value="1"/>
</dbReference>
<accession>A0ABZ1CX05</accession>
<dbReference type="EMBL" id="CP141884">
    <property type="protein sequence ID" value="WRT66280.1"/>
    <property type="molecule type" value="Genomic_DNA"/>
</dbReference>
<keyword evidence="6" id="KW-0505">Motor protein</keyword>
<feature type="region of interest" description="Disordered" evidence="8">
    <location>
        <begin position="712"/>
        <end position="734"/>
    </location>
</feature>
<evidence type="ECO:0000256" key="7">
    <source>
        <dbReference type="SAM" id="Coils"/>
    </source>
</evidence>
<feature type="coiled-coil region" evidence="7">
    <location>
        <begin position="1535"/>
        <end position="1667"/>
    </location>
</feature>
<feature type="region of interest" description="Disordered" evidence="8">
    <location>
        <begin position="264"/>
        <end position="283"/>
    </location>
</feature>
<dbReference type="SUPFAM" id="SSF52540">
    <property type="entry name" value="P-loop containing nucleoside triphosphate hydrolases"/>
    <property type="match status" value="1"/>
</dbReference>
<feature type="region of interest" description="Disordered" evidence="8">
    <location>
        <begin position="889"/>
        <end position="1044"/>
    </location>
</feature>
<feature type="compositionally biased region" description="Polar residues" evidence="8">
    <location>
        <begin position="274"/>
        <end position="283"/>
    </location>
</feature>
<feature type="compositionally biased region" description="Pro residues" evidence="8">
    <location>
        <begin position="1459"/>
        <end position="1475"/>
    </location>
</feature>
<feature type="compositionally biased region" description="Low complexity" evidence="8">
    <location>
        <begin position="819"/>
        <end position="832"/>
    </location>
</feature>
<feature type="compositionally biased region" description="Polar residues" evidence="8">
    <location>
        <begin position="1"/>
        <end position="12"/>
    </location>
</feature>